<comment type="similarity">
    <text evidence="2 8">Belongs to the glycosyl hydrolase 28 family.</text>
</comment>
<gene>
    <name evidence="11" type="primary">LOC112276091</name>
    <name evidence="10" type="ORF">PHYPA_027604</name>
</gene>
<evidence type="ECO:0000313" key="11">
    <source>
        <dbReference type="EnsemblPlants" id="Pp3c23_3890V3.1"/>
    </source>
</evidence>
<dbReference type="Pfam" id="PF00295">
    <property type="entry name" value="Glyco_hydro_28"/>
    <property type="match status" value="1"/>
</dbReference>
<reference evidence="10 12" key="2">
    <citation type="journal article" date="2018" name="Plant J.">
        <title>The Physcomitrella patens chromosome-scale assembly reveals moss genome structure and evolution.</title>
        <authorList>
            <person name="Lang D."/>
            <person name="Ullrich K.K."/>
            <person name="Murat F."/>
            <person name="Fuchs J."/>
            <person name="Jenkins J."/>
            <person name="Haas F.B."/>
            <person name="Piednoel M."/>
            <person name="Gundlach H."/>
            <person name="Van Bel M."/>
            <person name="Meyberg R."/>
            <person name="Vives C."/>
            <person name="Morata J."/>
            <person name="Symeonidi A."/>
            <person name="Hiss M."/>
            <person name="Muchero W."/>
            <person name="Kamisugi Y."/>
            <person name="Saleh O."/>
            <person name="Blanc G."/>
            <person name="Decker E.L."/>
            <person name="van Gessel N."/>
            <person name="Grimwood J."/>
            <person name="Hayes R.D."/>
            <person name="Graham S.W."/>
            <person name="Gunter L.E."/>
            <person name="McDaniel S.F."/>
            <person name="Hoernstein S.N.W."/>
            <person name="Larsson A."/>
            <person name="Li F.W."/>
            <person name="Perroud P.F."/>
            <person name="Phillips J."/>
            <person name="Ranjan P."/>
            <person name="Rokshar D.S."/>
            <person name="Rothfels C.J."/>
            <person name="Schneider L."/>
            <person name="Shu S."/>
            <person name="Stevenson D.W."/>
            <person name="Thummler F."/>
            <person name="Tillich M."/>
            <person name="Villarreal Aguilar J.C."/>
            <person name="Widiez T."/>
            <person name="Wong G.K."/>
            <person name="Wymore A."/>
            <person name="Zhang Y."/>
            <person name="Zimmer A.D."/>
            <person name="Quatrano R.S."/>
            <person name="Mayer K.F.X."/>
            <person name="Goodstein D."/>
            <person name="Casacuberta J.M."/>
            <person name="Vandepoele K."/>
            <person name="Reski R."/>
            <person name="Cuming A.C."/>
            <person name="Tuskan G.A."/>
            <person name="Maumus F."/>
            <person name="Salse J."/>
            <person name="Schmutz J."/>
            <person name="Rensing S.A."/>
        </authorList>
    </citation>
    <scope>NUCLEOTIDE SEQUENCE [LARGE SCALE GENOMIC DNA]</scope>
    <source>
        <strain evidence="11 12">cv. Gransden 2004</strain>
    </source>
</reference>
<feature type="chain" id="PRO_5043157955" description="Polygalacturonase" evidence="9">
    <location>
        <begin position="24"/>
        <end position="509"/>
    </location>
</feature>
<feature type="signal peptide" evidence="9">
    <location>
        <begin position="1"/>
        <end position="23"/>
    </location>
</feature>
<evidence type="ECO:0000256" key="9">
    <source>
        <dbReference type="SAM" id="SignalP"/>
    </source>
</evidence>
<evidence type="ECO:0000256" key="1">
    <source>
        <dbReference type="ARBA" id="ARBA00004191"/>
    </source>
</evidence>
<evidence type="ECO:0008006" key="13">
    <source>
        <dbReference type="Google" id="ProtNLM"/>
    </source>
</evidence>
<evidence type="ECO:0000256" key="6">
    <source>
        <dbReference type="ARBA" id="ARBA00023295"/>
    </source>
</evidence>
<dbReference type="STRING" id="3218.A0A2K1II07"/>
<dbReference type="GO" id="GO:0071555">
    <property type="term" value="P:cell wall organization"/>
    <property type="evidence" value="ECO:0007669"/>
    <property type="project" value="UniProtKB-KW"/>
</dbReference>
<name>A0A2K1II07_PHYPA</name>
<sequence>MIPMNQRRFIGLLACLVVIYVRRDNFHCNAQGECAQSILGDDDNDYSDYVDDLENNDFEHKLQQLQLVLSNALELRDERYLFNGGPWKLDRGVLMNRLDDEFVGYTERFNVLLDGAVGDGITNDTNAFLAAWNKACDARNGEVYVPSGYTFLVYPSTFSGPCRCNIRFAVEGTIVAPEEISAWDGLNVRYWLLFIHLDYFTLKGSGTFNGRGYNWWVCKEDKTCERAPTTVTVLKSSHVTVRTVTFVDAPQVHINFQDITEGHVKGITVLAPWSSPNTDGIHISGTTDFVVRNCYVATGDDCVSIVSGSRNIGVYDTYCGIGCHGISVGSLGYNGQHANVTQVQVKNCQLDSTTNGLRIKTWQGGTGIASNIDFRNIKMSNVSNPIIIDQFYCPPSQTEEPCSNLSTAVHIDLVKFTNITGTSASATAVKLACSDAEPCTNIRMKDINLTRMDGNTARAVCSNAVGVAMGVQIPPTCLTVNASALSSMPVQLCLHSLRLLRQLWDVAFP</sequence>
<dbReference type="InterPro" id="IPR006626">
    <property type="entry name" value="PbH1"/>
</dbReference>
<keyword evidence="7" id="KW-0961">Cell wall biogenesis/degradation</keyword>
<protein>
    <recommendedName>
        <fullName evidence="13">Polygalacturonase</fullName>
    </recommendedName>
</protein>
<evidence type="ECO:0000313" key="12">
    <source>
        <dbReference type="Proteomes" id="UP000006727"/>
    </source>
</evidence>
<evidence type="ECO:0000256" key="2">
    <source>
        <dbReference type="ARBA" id="ARBA00008834"/>
    </source>
</evidence>
<dbReference type="EnsemblPlants" id="Pp3c23_3890V3.1">
    <property type="protein sequence ID" value="Pp3c23_3890V3.1"/>
    <property type="gene ID" value="Pp3c23_3890"/>
</dbReference>
<dbReference type="PaxDb" id="3218-PP1S16_66V6.1"/>
<dbReference type="Gene3D" id="2.160.20.10">
    <property type="entry name" value="Single-stranded right-handed beta-helix, Pectin lyase-like"/>
    <property type="match status" value="1"/>
</dbReference>
<dbReference type="InterPro" id="IPR011050">
    <property type="entry name" value="Pectin_lyase_fold/virulence"/>
</dbReference>
<dbReference type="AlphaFoldDB" id="A0A2K1II07"/>
<proteinExistence type="inferred from homology"/>
<dbReference type="Proteomes" id="UP000006727">
    <property type="component" value="Chromosome 23"/>
</dbReference>
<dbReference type="InterPro" id="IPR000743">
    <property type="entry name" value="Glyco_hydro_28"/>
</dbReference>
<evidence type="ECO:0000256" key="3">
    <source>
        <dbReference type="ARBA" id="ARBA00022512"/>
    </source>
</evidence>
<evidence type="ECO:0000256" key="8">
    <source>
        <dbReference type="RuleBase" id="RU361169"/>
    </source>
</evidence>
<dbReference type="EMBL" id="ABEU02000023">
    <property type="protein sequence ID" value="PNR28912.1"/>
    <property type="molecule type" value="Genomic_DNA"/>
</dbReference>
<evidence type="ECO:0000313" key="10">
    <source>
        <dbReference type="EMBL" id="PNR28912.1"/>
    </source>
</evidence>
<keyword evidence="6 8" id="KW-0326">Glycosidase</keyword>
<dbReference type="InterPro" id="IPR012334">
    <property type="entry name" value="Pectin_lyas_fold"/>
</dbReference>
<dbReference type="Gramene" id="Pp3c23_3890V3.3">
    <property type="protein sequence ID" value="Pp3c23_3890V3.3"/>
    <property type="gene ID" value="Pp3c23_3890"/>
</dbReference>
<evidence type="ECO:0000256" key="5">
    <source>
        <dbReference type="ARBA" id="ARBA00022801"/>
    </source>
</evidence>
<dbReference type="GeneID" id="112276091"/>
<reference evidence="10 12" key="1">
    <citation type="journal article" date="2008" name="Science">
        <title>The Physcomitrella genome reveals evolutionary insights into the conquest of land by plants.</title>
        <authorList>
            <person name="Rensing S."/>
            <person name="Lang D."/>
            <person name="Zimmer A."/>
            <person name="Terry A."/>
            <person name="Salamov A."/>
            <person name="Shapiro H."/>
            <person name="Nishiyama T."/>
            <person name="Perroud P.-F."/>
            <person name="Lindquist E."/>
            <person name="Kamisugi Y."/>
            <person name="Tanahashi T."/>
            <person name="Sakakibara K."/>
            <person name="Fujita T."/>
            <person name="Oishi K."/>
            <person name="Shin-I T."/>
            <person name="Kuroki Y."/>
            <person name="Toyoda A."/>
            <person name="Suzuki Y."/>
            <person name="Hashimoto A."/>
            <person name="Yamaguchi K."/>
            <person name="Sugano A."/>
            <person name="Kohara Y."/>
            <person name="Fujiyama A."/>
            <person name="Anterola A."/>
            <person name="Aoki S."/>
            <person name="Ashton N."/>
            <person name="Barbazuk W.B."/>
            <person name="Barker E."/>
            <person name="Bennetzen J."/>
            <person name="Bezanilla M."/>
            <person name="Blankenship R."/>
            <person name="Cho S.H."/>
            <person name="Dutcher S."/>
            <person name="Estelle M."/>
            <person name="Fawcett J.A."/>
            <person name="Gundlach H."/>
            <person name="Hanada K."/>
            <person name="Heyl A."/>
            <person name="Hicks K.A."/>
            <person name="Hugh J."/>
            <person name="Lohr M."/>
            <person name="Mayer K."/>
            <person name="Melkozernov A."/>
            <person name="Murata T."/>
            <person name="Nelson D."/>
            <person name="Pils B."/>
            <person name="Prigge M."/>
            <person name="Reiss B."/>
            <person name="Renner T."/>
            <person name="Rombauts S."/>
            <person name="Rushton P."/>
            <person name="Sanderfoot A."/>
            <person name="Schween G."/>
            <person name="Shiu S.-H."/>
            <person name="Stueber K."/>
            <person name="Theodoulou F.L."/>
            <person name="Tu H."/>
            <person name="Van de Peer Y."/>
            <person name="Verrier P.J."/>
            <person name="Waters E."/>
            <person name="Wood A."/>
            <person name="Yang L."/>
            <person name="Cove D."/>
            <person name="Cuming A."/>
            <person name="Hasebe M."/>
            <person name="Lucas S."/>
            <person name="Mishler D.B."/>
            <person name="Reski R."/>
            <person name="Grigoriev I."/>
            <person name="Quatrano R.S."/>
            <person name="Boore J.L."/>
        </authorList>
    </citation>
    <scope>NUCLEOTIDE SEQUENCE [LARGE SCALE GENOMIC DNA]</scope>
    <source>
        <strain evidence="11 12">cv. Gransden 2004</strain>
    </source>
</reference>
<dbReference type="SUPFAM" id="SSF51126">
    <property type="entry name" value="Pectin lyase-like"/>
    <property type="match status" value="1"/>
</dbReference>
<dbReference type="GO" id="GO:0004650">
    <property type="term" value="F:polygalacturonase activity"/>
    <property type="evidence" value="ECO:0007669"/>
    <property type="project" value="InterPro"/>
</dbReference>
<organism evidence="10">
    <name type="scientific">Physcomitrium patens</name>
    <name type="common">Spreading-leaved earth moss</name>
    <name type="synonym">Physcomitrella patens</name>
    <dbReference type="NCBI Taxonomy" id="3218"/>
    <lineage>
        <taxon>Eukaryota</taxon>
        <taxon>Viridiplantae</taxon>
        <taxon>Streptophyta</taxon>
        <taxon>Embryophyta</taxon>
        <taxon>Bryophyta</taxon>
        <taxon>Bryophytina</taxon>
        <taxon>Bryopsida</taxon>
        <taxon>Funariidae</taxon>
        <taxon>Funariales</taxon>
        <taxon>Funariaceae</taxon>
        <taxon>Physcomitrium</taxon>
    </lineage>
</organism>
<evidence type="ECO:0000256" key="7">
    <source>
        <dbReference type="ARBA" id="ARBA00023316"/>
    </source>
</evidence>
<reference evidence="11" key="3">
    <citation type="submission" date="2020-12" db="UniProtKB">
        <authorList>
            <consortium name="EnsemblPlants"/>
        </authorList>
    </citation>
    <scope>IDENTIFICATION</scope>
</reference>
<dbReference type="KEGG" id="ppp:112276091"/>
<keyword evidence="12" id="KW-1185">Reference proteome</keyword>
<accession>A0A2K1II07</accession>
<keyword evidence="9" id="KW-0732">Signal</keyword>
<dbReference type="RefSeq" id="XP_024362859.1">
    <property type="nucleotide sequence ID" value="XM_024507091.2"/>
</dbReference>
<keyword evidence="3" id="KW-0134">Cell wall</keyword>
<keyword evidence="4" id="KW-0964">Secreted</keyword>
<dbReference type="EnsemblPlants" id="Pp3c23_3890V3.3">
    <property type="protein sequence ID" value="Pp3c23_3890V3.3"/>
    <property type="gene ID" value="Pp3c23_3890"/>
</dbReference>
<dbReference type="Gramene" id="Pp3c23_3890V3.1">
    <property type="protein sequence ID" value="Pp3c23_3890V3.1"/>
    <property type="gene ID" value="Pp3c23_3890"/>
</dbReference>
<dbReference type="OMA" id="WACRTHE"/>
<dbReference type="SMART" id="SM00710">
    <property type="entry name" value="PbH1"/>
    <property type="match status" value="4"/>
</dbReference>
<dbReference type="GO" id="GO:0005975">
    <property type="term" value="P:carbohydrate metabolic process"/>
    <property type="evidence" value="ECO:0007669"/>
    <property type="project" value="InterPro"/>
</dbReference>
<keyword evidence="5 8" id="KW-0378">Hydrolase</keyword>
<evidence type="ECO:0000256" key="4">
    <source>
        <dbReference type="ARBA" id="ARBA00022525"/>
    </source>
</evidence>
<comment type="subcellular location">
    <subcellularLocation>
        <location evidence="1">Secreted</location>
        <location evidence="1">Cell wall</location>
    </subcellularLocation>
</comment>
<dbReference type="PANTHER" id="PTHR31375">
    <property type="match status" value="1"/>
</dbReference>